<keyword evidence="1" id="KW-0732">Signal</keyword>
<accession>A0A0C9RAR4</accession>
<reference evidence="2" key="1">
    <citation type="submission" date="2015-01" db="EMBL/GenBank/DDBJ databases">
        <title>Transcriptome Assembly of Fopius arisanus.</title>
        <authorList>
            <person name="Geib S."/>
        </authorList>
    </citation>
    <scope>NUCLEOTIDE SEQUENCE</scope>
</reference>
<gene>
    <name evidence="2" type="primary">TXP1</name>
    <name evidence="2" type="ORF">g.16947</name>
</gene>
<dbReference type="AlphaFoldDB" id="A0A0C9RAR4"/>
<evidence type="ECO:0000256" key="1">
    <source>
        <dbReference type="SAM" id="SignalP"/>
    </source>
</evidence>
<dbReference type="EMBL" id="GBYB01013564">
    <property type="protein sequence ID" value="JAG83331.1"/>
    <property type="molecule type" value="Transcribed_RNA"/>
</dbReference>
<sequence>MRNLIYVFAAALLCLCATSVQGDLLDCNEKIIPALSDLPIIGPKVSSAEESSEHQVRDFFKNVGCQIKKGAEKVSEQAKKIGTELKEGAKKFGEKAKDLGSDIKDKLGDIKDKFSKDSSEELTAYKLLNVELINPDILKAEQQCGHGHILDALGNCSKLRK</sequence>
<feature type="signal peptide" evidence="1">
    <location>
        <begin position="1"/>
        <end position="22"/>
    </location>
</feature>
<name>A0A0C9RAR4_9HYME</name>
<evidence type="ECO:0000313" key="2">
    <source>
        <dbReference type="EMBL" id="JAG83331.1"/>
    </source>
</evidence>
<feature type="chain" id="PRO_5002201954" evidence="1">
    <location>
        <begin position="23"/>
        <end position="161"/>
    </location>
</feature>
<organism evidence="2">
    <name type="scientific">Fopius arisanus</name>
    <dbReference type="NCBI Taxonomy" id="64838"/>
    <lineage>
        <taxon>Eukaryota</taxon>
        <taxon>Metazoa</taxon>
        <taxon>Ecdysozoa</taxon>
        <taxon>Arthropoda</taxon>
        <taxon>Hexapoda</taxon>
        <taxon>Insecta</taxon>
        <taxon>Pterygota</taxon>
        <taxon>Neoptera</taxon>
        <taxon>Endopterygota</taxon>
        <taxon>Hymenoptera</taxon>
        <taxon>Apocrita</taxon>
        <taxon>Ichneumonoidea</taxon>
        <taxon>Braconidae</taxon>
        <taxon>Opiinae</taxon>
        <taxon>Fopius</taxon>
    </lineage>
</organism>
<protein>
    <submittedName>
        <fullName evidence="2">TXP1 protein</fullName>
    </submittedName>
</protein>
<proteinExistence type="predicted"/>